<dbReference type="Proteomes" id="UP000054166">
    <property type="component" value="Unassembled WGS sequence"/>
</dbReference>
<dbReference type="AlphaFoldDB" id="A0A0C3BSY2"/>
<reference evidence="2" key="2">
    <citation type="submission" date="2015-01" db="EMBL/GenBank/DDBJ databases">
        <title>Evolutionary Origins and Diversification of the Mycorrhizal Mutualists.</title>
        <authorList>
            <consortium name="DOE Joint Genome Institute"/>
            <consortium name="Mycorrhizal Genomics Consortium"/>
            <person name="Kohler A."/>
            <person name="Kuo A."/>
            <person name="Nagy L.G."/>
            <person name="Floudas D."/>
            <person name="Copeland A."/>
            <person name="Barry K.W."/>
            <person name="Cichocki N."/>
            <person name="Veneault-Fourrey C."/>
            <person name="LaButti K."/>
            <person name="Lindquist E.A."/>
            <person name="Lipzen A."/>
            <person name="Lundell T."/>
            <person name="Morin E."/>
            <person name="Murat C."/>
            <person name="Riley R."/>
            <person name="Ohm R."/>
            <person name="Sun H."/>
            <person name="Tunlid A."/>
            <person name="Henrissat B."/>
            <person name="Grigoriev I.V."/>
            <person name="Hibbett D.S."/>
            <person name="Martin F."/>
        </authorList>
    </citation>
    <scope>NUCLEOTIDE SEQUENCE [LARGE SCALE GENOMIC DNA]</scope>
    <source>
        <strain evidence="2">F 1598</strain>
    </source>
</reference>
<organism evidence="1 2">
    <name type="scientific">Piloderma croceum (strain F 1598)</name>
    <dbReference type="NCBI Taxonomy" id="765440"/>
    <lineage>
        <taxon>Eukaryota</taxon>
        <taxon>Fungi</taxon>
        <taxon>Dikarya</taxon>
        <taxon>Basidiomycota</taxon>
        <taxon>Agaricomycotina</taxon>
        <taxon>Agaricomycetes</taxon>
        <taxon>Agaricomycetidae</taxon>
        <taxon>Atheliales</taxon>
        <taxon>Atheliaceae</taxon>
        <taxon>Piloderma</taxon>
    </lineage>
</organism>
<sequence length="54" mass="5933">MLGANSANATSYYERFSSAYSALCWAGSIEDGASTLFVVTVCRNYLITAMYFML</sequence>
<name>A0A0C3BSY2_PILCF</name>
<gene>
    <name evidence="1" type="ORF">PILCRDRAFT_191613</name>
</gene>
<keyword evidence="2" id="KW-1185">Reference proteome</keyword>
<reference evidence="1 2" key="1">
    <citation type="submission" date="2014-04" db="EMBL/GenBank/DDBJ databases">
        <authorList>
            <consortium name="DOE Joint Genome Institute"/>
            <person name="Kuo A."/>
            <person name="Tarkka M."/>
            <person name="Buscot F."/>
            <person name="Kohler A."/>
            <person name="Nagy L.G."/>
            <person name="Floudas D."/>
            <person name="Copeland A."/>
            <person name="Barry K.W."/>
            <person name="Cichocki N."/>
            <person name="Veneault-Fourrey C."/>
            <person name="LaButti K."/>
            <person name="Lindquist E.A."/>
            <person name="Lipzen A."/>
            <person name="Lundell T."/>
            <person name="Morin E."/>
            <person name="Murat C."/>
            <person name="Sun H."/>
            <person name="Tunlid A."/>
            <person name="Henrissat B."/>
            <person name="Grigoriev I.V."/>
            <person name="Hibbett D.S."/>
            <person name="Martin F."/>
            <person name="Nordberg H.P."/>
            <person name="Cantor M.N."/>
            <person name="Hua S.X."/>
        </authorList>
    </citation>
    <scope>NUCLEOTIDE SEQUENCE [LARGE SCALE GENOMIC DNA]</scope>
    <source>
        <strain evidence="1 2">F 1598</strain>
    </source>
</reference>
<dbReference type="EMBL" id="KN832974">
    <property type="protein sequence ID" value="KIM89618.1"/>
    <property type="molecule type" value="Genomic_DNA"/>
</dbReference>
<protein>
    <submittedName>
        <fullName evidence="1">Uncharacterized protein</fullName>
    </submittedName>
</protein>
<accession>A0A0C3BSY2</accession>
<dbReference type="InParanoid" id="A0A0C3BSY2"/>
<evidence type="ECO:0000313" key="1">
    <source>
        <dbReference type="EMBL" id="KIM89618.1"/>
    </source>
</evidence>
<dbReference type="HOGENOM" id="CLU_3051140_0_0_1"/>
<proteinExistence type="predicted"/>
<evidence type="ECO:0000313" key="2">
    <source>
        <dbReference type="Proteomes" id="UP000054166"/>
    </source>
</evidence>